<dbReference type="Pfam" id="PF13181">
    <property type="entry name" value="TPR_8"/>
    <property type="match status" value="1"/>
</dbReference>
<dbReference type="PROSITE" id="PS50104">
    <property type="entry name" value="TIR"/>
    <property type="match status" value="1"/>
</dbReference>
<dbReference type="PANTHER" id="PTHR45641">
    <property type="entry name" value="TETRATRICOPEPTIDE REPEAT PROTEIN (AFU_ORTHOLOGUE AFUA_6G03870)"/>
    <property type="match status" value="1"/>
</dbReference>
<dbReference type="Pfam" id="PF13676">
    <property type="entry name" value="TIR_2"/>
    <property type="match status" value="1"/>
</dbReference>
<dbReference type="Pfam" id="PF13374">
    <property type="entry name" value="TPR_10"/>
    <property type="match status" value="1"/>
</dbReference>
<dbReference type="RefSeq" id="WP_218444554.1">
    <property type="nucleotide sequence ID" value="NZ_JAGSPA010000001.1"/>
</dbReference>
<evidence type="ECO:0000256" key="1">
    <source>
        <dbReference type="ARBA" id="ARBA00022737"/>
    </source>
</evidence>
<accession>A0ABS6SCG9</accession>
<keyword evidence="1" id="KW-0677">Repeat</keyword>
<evidence type="ECO:0000313" key="5">
    <source>
        <dbReference type="Proteomes" id="UP000722336"/>
    </source>
</evidence>
<evidence type="ECO:0000256" key="2">
    <source>
        <dbReference type="ARBA" id="ARBA00022803"/>
    </source>
</evidence>
<proteinExistence type="predicted"/>
<dbReference type="InterPro" id="IPR019734">
    <property type="entry name" value="TPR_rpt"/>
</dbReference>
<gene>
    <name evidence="4" type="ORF">KCG44_04840</name>
</gene>
<dbReference type="InterPro" id="IPR000157">
    <property type="entry name" value="TIR_dom"/>
</dbReference>
<evidence type="ECO:0000259" key="3">
    <source>
        <dbReference type="PROSITE" id="PS50104"/>
    </source>
</evidence>
<dbReference type="EMBL" id="JAGSPA010000001">
    <property type="protein sequence ID" value="MBV7256109.1"/>
    <property type="molecule type" value="Genomic_DNA"/>
</dbReference>
<feature type="domain" description="TIR" evidence="3">
    <location>
        <begin position="17"/>
        <end position="199"/>
    </location>
</feature>
<dbReference type="SMART" id="SM00028">
    <property type="entry name" value="TPR"/>
    <property type="match status" value="6"/>
</dbReference>
<name>A0ABS6SCG9_9SPHN</name>
<keyword evidence="4" id="KW-0675">Receptor</keyword>
<keyword evidence="5" id="KW-1185">Reference proteome</keyword>
<comment type="caution">
    <text evidence="4">The sequence shown here is derived from an EMBL/GenBank/DDBJ whole genome shotgun (WGS) entry which is preliminary data.</text>
</comment>
<organism evidence="4 5">
    <name type="scientific">Pacificimonas pallii</name>
    <dbReference type="NCBI Taxonomy" id="2827236"/>
    <lineage>
        <taxon>Bacteria</taxon>
        <taxon>Pseudomonadati</taxon>
        <taxon>Pseudomonadota</taxon>
        <taxon>Alphaproteobacteria</taxon>
        <taxon>Sphingomonadales</taxon>
        <taxon>Sphingosinicellaceae</taxon>
        <taxon>Pacificimonas</taxon>
    </lineage>
</organism>
<dbReference type="Pfam" id="PF13424">
    <property type="entry name" value="TPR_12"/>
    <property type="match status" value="1"/>
</dbReference>
<reference evidence="4 5" key="1">
    <citation type="submission" date="2021-04" db="EMBL/GenBank/DDBJ databases">
        <authorList>
            <person name="Pira H."/>
            <person name="Risdian C."/>
            <person name="Wink J."/>
        </authorList>
    </citation>
    <scope>NUCLEOTIDE SEQUENCE [LARGE SCALE GENOMIC DNA]</scope>
    <source>
        <strain evidence="4 5">WHA3</strain>
    </source>
</reference>
<protein>
    <submittedName>
        <fullName evidence="4">Toll/interleukin-1 receptor domain-containing protein</fullName>
    </submittedName>
</protein>
<evidence type="ECO:0000313" key="4">
    <source>
        <dbReference type="EMBL" id="MBV7256109.1"/>
    </source>
</evidence>
<sequence length="635" mass="69775">MVVEMYDGEERRVHARLRYAAFISYAHKDKHWASWLHRKLENYRVPKAAAHEHAGRRTLRPVFRDRDELTASSALGPALMDAIEGSGHLILLCSPASARSKWVNEEVRAYRKRHGAARVLPFIVDGEPGSGGDDDCLPPALLEPETPGGPPIEPICADARKHADGKRLAFLKLAAGMLGIGLDELVRRDQARRQRRMAIITGASMTASVATGALALYANDQRAEAVEQRQMAEANERRAEATVDFLVDTFAVANPATENARTITAFSILERSADRVETELANEPAVQVRLYQALGSIYKNLGLYDESDTMLFRGKKIAEPGSEAAAWLSLYSGLTMYHRGRLDEAEKTVSDTLHGIQDDWDKAAELRAWGNELLGLIHRDKLQIPQSLEFYTTAISLYIEMGPEYDTARARAIGVKGLVLAQDGRFTEAKAAYKEALKIYEREAGTKHIDYATTLNNLAFTQLQDGNAEAAIEGAKLALEILVSILDEEHPTLAQSRMNLGNSLYALERLPEAEEMYRSALNGLSSAYPEGHFETGFAHVYLAMSLSGQGQTEKALKHLQFAKKNYDIGYGQKHANHGDLEIHRAIVLHAAGRVKEAGNACIKGANILAETIGLDSVSAQGLLEKCAQRGLPITG</sequence>
<dbReference type="SMART" id="SM00255">
    <property type="entry name" value="TIR"/>
    <property type="match status" value="1"/>
</dbReference>
<dbReference type="PANTHER" id="PTHR45641:SF19">
    <property type="entry name" value="NEPHROCYSTIN-3"/>
    <property type="match status" value="1"/>
</dbReference>
<keyword evidence="2" id="KW-0802">TPR repeat</keyword>
<dbReference type="Proteomes" id="UP000722336">
    <property type="component" value="Unassembled WGS sequence"/>
</dbReference>